<proteinExistence type="predicted"/>
<dbReference type="Proteomes" id="UP000199259">
    <property type="component" value="Unassembled WGS sequence"/>
</dbReference>
<keyword evidence="2" id="KW-1185">Reference proteome</keyword>
<evidence type="ECO:0000313" key="1">
    <source>
        <dbReference type="EMBL" id="SDG17083.1"/>
    </source>
</evidence>
<gene>
    <name evidence="1" type="ORF">SAMN04488589_2346</name>
</gene>
<dbReference type="RefSeq" id="WP_091710630.1">
    <property type="nucleotide sequence ID" value="NZ_FNCA01000008.1"/>
</dbReference>
<name>A0A7Z7AY81_9EURY</name>
<reference evidence="1 2" key="1">
    <citation type="submission" date="2016-10" db="EMBL/GenBank/DDBJ databases">
        <authorList>
            <person name="Varghese N."/>
            <person name="Submissions S."/>
        </authorList>
    </citation>
    <scope>NUCLEOTIDE SEQUENCE [LARGE SCALE GENOMIC DNA]</scope>
    <source>
        <strain evidence="1 2">PL 12/M</strain>
    </source>
</reference>
<protein>
    <submittedName>
        <fullName evidence="1">Uncharacterized protein</fullName>
    </submittedName>
</protein>
<dbReference type="AlphaFoldDB" id="A0A7Z7AY81"/>
<dbReference type="OrthoDB" id="142240at2157"/>
<dbReference type="EMBL" id="FNCA01000008">
    <property type="protein sequence ID" value="SDG17083.1"/>
    <property type="molecule type" value="Genomic_DNA"/>
</dbReference>
<accession>A0A7Z7AY81</accession>
<organism evidence="1 2">
    <name type="scientific">Methanolobus vulcani</name>
    <dbReference type="NCBI Taxonomy" id="38026"/>
    <lineage>
        <taxon>Archaea</taxon>
        <taxon>Methanobacteriati</taxon>
        <taxon>Methanobacteriota</taxon>
        <taxon>Stenosarchaea group</taxon>
        <taxon>Methanomicrobia</taxon>
        <taxon>Methanosarcinales</taxon>
        <taxon>Methanosarcinaceae</taxon>
        <taxon>Methanolobus</taxon>
    </lineage>
</organism>
<evidence type="ECO:0000313" key="2">
    <source>
        <dbReference type="Proteomes" id="UP000199259"/>
    </source>
</evidence>
<sequence>MKNQSHFLIAILFVILFAVLIIIPANADVIFPGMKIYDRCVSISNLSDYQDVVFVGYITGPVIQCENTYIINSSECLTQFYKANDLTIYAVEKEYFENIGLDNIDFESDPNVLSYTFDINVDSEYTVVANPLTKEERYYSVAGFNDTALILYEERRVSYYGSIINKEEIFDEPKIPDIRSVINESKTNIENSTLNYYFIEIQENSNSNETEIFVSSENCLILKPTLKSSILDFFKKQFGNDCWNNLDQELL</sequence>
<comment type="caution">
    <text evidence="1">The sequence shown here is derived from an EMBL/GenBank/DDBJ whole genome shotgun (WGS) entry which is preliminary data.</text>
</comment>